<dbReference type="InterPro" id="IPR032710">
    <property type="entry name" value="NTF2-like_dom_sf"/>
</dbReference>
<dbReference type="EMBL" id="CP003053">
    <property type="protein sequence ID" value="AFM15375.1"/>
    <property type="molecule type" value="Genomic_DNA"/>
</dbReference>
<dbReference type="GO" id="GO:0030638">
    <property type="term" value="P:polyketide metabolic process"/>
    <property type="evidence" value="ECO:0007669"/>
    <property type="project" value="InterPro"/>
</dbReference>
<dbReference type="AlphaFoldDB" id="I4BDL8"/>
<dbReference type="InterPro" id="IPR009959">
    <property type="entry name" value="Cyclase_SnoaL-like"/>
</dbReference>
<evidence type="ECO:0000259" key="1">
    <source>
        <dbReference type="Pfam" id="PF12680"/>
    </source>
</evidence>
<dbReference type="Gene3D" id="3.10.450.50">
    <property type="match status" value="1"/>
</dbReference>
<dbReference type="Pfam" id="PF12680">
    <property type="entry name" value="SnoaL_2"/>
    <property type="match status" value="1"/>
</dbReference>
<accession>I4BDL8</accession>
<dbReference type="Proteomes" id="UP000006057">
    <property type="component" value="Chromosome"/>
</dbReference>
<organism evidence="2 3">
    <name type="scientific">Mycolicibacterium chubuense (strain NBB4)</name>
    <name type="common">Mycobacterium chubuense</name>
    <dbReference type="NCBI Taxonomy" id="710421"/>
    <lineage>
        <taxon>Bacteria</taxon>
        <taxon>Bacillati</taxon>
        <taxon>Actinomycetota</taxon>
        <taxon>Actinomycetes</taxon>
        <taxon>Mycobacteriales</taxon>
        <taxon>Mycobacteriaceae</taxon>
        <taxon>Mycolicibacterium</taxon>
    </lineage>
</organism>
<dbReference type="GO" id="GO:0016853">
    <property type="term" value="F:isomerase activity"/>
    <property type="evidence" value="ECO:0007669"/>
    <property type="project" value="UniProtKB-KW"/>
</dbReference>
<dbReference type="InterPro" id="IPR037401">
    <property type="entry name" value="SnoaL-like"/>
</dbReference>
<protein>
    <submittedName>
        <fullName evidence="2">Ketosteroid isomerase-like protein</fullName>
    </submittedName>
</protein>
<dbReference type="eggNOG" id="COG3631">
    <property type="taxonomic scope" value="Bacteria"/>
</dbReference>
<dbReference type="SUPFAM" id="SSF54427">
    <property type="entry name" value="NTF2-like"/>
    <property type="match status" value="1"/>
</dbReference>
<gene>
    <name evidence="2" type="ordered locus">Mycch_0557</name>
</gene>
<feature type="domain" description="SnoaL-like" evidence="1">
    <location>
        <begin position="7"/>
        <end position="115"/>
    </location>
</feature>
<dbReference type="PANTHER" id="PTHR38436">
    <property type="entry name" value="POLYKETIDE CYCLASE SNOAL-LIKE DOMAIN"/>
    <property type="match status" value="1"/>
</dbReference>
<dbReference type="HOGENOM" id="CLU_153046_0_0_11"/>
<dbReference type="OrthoDB" id="8849037at2"/>
<dbReference type="KEGG" id="mcb:Mycch_0557"/>
<name>I4BDL8_MYCCN</name>
<evidence type="ECO:0000313" key="2">
    <source>
        <dbReference type="EMBL" id="AFM15375.1"/>
    </source>
</evidence>
<reference evidence="2 3" key="1">
    <citation type="submission" date="2012-06" db="EMBL/GenBank/DDBJ databases">
        <title>Complete sequence of chromosome of Mycobacterium chubuense NBB4.</title>
        <authorList>
            <consortium name="US DOE Joint Genome Institute"/>
            <person name="Lucas S."/>
            <person name="Han J."/>
            <person name="Lapidus A."/>
            <person name="Cheng J.-F."/>
            <person name="Goodwin L."/>
            <person name="Pitluck S."/>
            <person name="Peters L."/>
            <person name="Mikhailova N."/>
            <person name="Teshima H."/>
            <person name="Detter J.C."/>
            <person name="Han C."/>
            <person name="Tapia R."/>
            <person name="Land M."/>
            <person name="Hauser L."/>
            <person name="Kyrpides N."/>
            <person name="Ivanova N."/>
            <person name="Pagani I."/>
            <person name="Mattes T."/>
            <person name="Holmes A."/>
            <person name="Rutledge P."/>
            <person name="Paulsen I."/>
            <person name="Coleman N."/>
            <person name="Woyke T."/>
        </authorList>
    </citation>
    <scope>NUCLEOTIDE SEQUENCE [LARGE SCALE GENOMIC DNA]</scope>
    <source>
        <strain evidence="2 3">NBB4</strain>
    </source>
</reference>
<keyword evidence="2" id="KW-0413">Isomerase</keyword>
<evidence type="ECO:0000313" key="3">
    <source>
        <dbReference type="Proteomes" id="UP000006057"/>
    </source>
</evidence>
<dbReference type="PANTHER" id="PTHR38436:SF1">
    <property type="entry name" value="ESTER CYCLASE"/>
    <property type="match status" value="1"/>
</dbReference>
<keyword evidence="3" id="KW-1185">Reference proteome</keyword>
<proteinExistence type="predicted"/>
<dbReference type="PATRIC" id="fig|710421.3.peg.550"/>
<sequence>MRALIDHHIEAEGRGDIDAALAVYTDDVDHDVVGFPNGQSRGREGARAFYEYLTSNFLAQTWTVRHQYVADDAIVLEQEMTGTVVGSMLGLAGHGRRITFRMLHVFAFRDGLISRENVWVDTVAVRDQLG</sequence>